<proteinExistence type="predicted"/>
<evidence type="ECO:0000313" key="1">
    <source>
        <dbReference type="EMBL" id="EKM79208.1"/>
    </source>
</evidence>
<dbReference type="Proteomes" id="UP000008493">
    <property type="component" value="Unassembled WGS sequence"/>
</dbReference>
<dbReference type="AlphaFoldDB" id="K5X7N6"/>
<feature type="non-terminal residue" evidence="1">
    <location>
        <position position="1"/>
    </location>
</feature>
<name>K5X7N6_AGABU</name>
<gene>
    <name evidence="1" type="ORF">AGABI1DRAFT_25516</name>
</gene>
<dbReference type="GeneID" id="18828886"/>
<protein>
    <submittedName>
        <fullName evidence="1">Uncharacterized protein</fullName>
    </submittedName>
</protein>
<dbReference type="RefSeq" id="XP_007329651.1">
    <property type="nucleotide sequence ID" value="XM_007329589.1"/>
</dbReference>
<organism evidence="1 2">
    <name type="scientific">Agaricus bisporus var. burnettii (strain JB137-S8 / ATCC MYA-4627 / FGSC 10392)</name>
    <name type="common">White button mushroom</name>
    <dbReference type="NCBI Taxonomy" id="597362"/>
    <lineage>
        <taxon>Eukaryota</taxon>
        <taxon>Fungi</taxon>
        <taxon>Dikarya</taxon>
        <taxon>Basidiomycota</taxon>
        <taxon>Agaricomycotina</taxon>
        <taxon>Agaricomycetes</taxon>
        <taxon>Agaricomycetidae</taxon>
        <taxon>Agaricales</taxon>
        <taxon>Agaricineae</taxon>
        <taxon>Agaricaceae</taxon>
        <taxon>Agaricus</taxon>
    </lineage>
</organism>
<reference evidence="2" key="1">
    <citation type="journal article" date="2012" name="Proc. Natl. Acad. Sci. U.S.A.">
        <title>Genome sequence of the button mushroom Agaricus bisporus reveals mechanisms governing adaptation to a humic-rich ecological niche.</title>
        <authorList>
            <person name="Morin E."/>
            <person name="Kohler A."/>
            <person name="Baker A.R."/>
            <person name="Foulongne-Oriol M."/>
            <person name="Lombard V."/>
            <person name="Nagy L.G."/>
            <person name="Ohm R.A."/>
            <person name="Patyshakuliyeva A."/>
            <person name="Brun A."/>
            <person name="Aerts A.L."/>
            <person name="Bailey A.M."/>
            <person name="Billette C."/>
            <person name="Coutinho P.M."/>
            <person name="Deakin G."/>
            <person name="Doddapaneni H."/>
            <person name="Floudas D."/>
            <person name="Grimwood J."/>
            <person name="Hilden K."/>
            <person name="Kuees U."/>
            <person name="LaButti K.M."/>
            <person name="Lapidus A."/>
            <person name="Lindquist E.A."/>
            <person name="Lucas S.M."/>
            <person name="Murat C."/>
            <person name="Riley R.W."/>
            <person name="Salamov A.A."/>
            <person name="Schmutz J."/>
            <person name="Subramanian V."/>
            <person name="Woesten H.A.B."/>
            <person name="Xu J."/>
            <person name="Eastwood D.C."/>
            <person name="Foster G.D."/>
            <person name="Sonnenberg A.S."/>
            <person name="Cullen D."/>
            <person name="de Vries R.P."/>
            <person name="Lundell T."/>
            <person name="Hibbett D.S."/>
            <person name="Henrissat B."/>
            <person name="Burton K.S."/>
            <person name="Kerrigan R.W."/>
            <person name="Challen M.P."/>
            <person name="Grigoriev I.V."/>
            <person name="Martin F."/>
        </authorList>
    </citation>
    <scope>NUCLEOTIDE SEQUENCE [LARGE SCALE GENOMIC DNA]</scope>
    <source>
        <strain evidence="2">JB137-S8 / ATCC MYA-4627 / FGSC 10392</strain>
    </source>
</reference>
<dbReference type="InParanoid" id="K5X7N6"/>
<dbReference type="OMA" id="IAYTGEY"/>
<dbReference type="EMBL" id="JH971390">
    <property type="protein sequence ID" value="EKM79208.1"/>
    <property type="molecule type" value="Genomic_DNA"/>
</dbReference>
<sequence length="130" mass="14643">LPATIQDLRSKLLEGSQLPDKPDSSPVHHILSQSEKLSLRHFIAWKQSRGTVLAYNLHRQVLEAATGTKILSLHLAKSLAKNLAHLESHRFDMCPNSHIAYTGAHEMLKACPGFKMKDKKQIPCNLPRYK</sequence>
<keyword evidence="2" id="KW-1185">Reference proteome</keyword>
<evidence type="ECO:0000313" key="2">
    <source>
        <dbReference type="Proteomes" id="UP000008493"/>
    </source>
</evidence>
<dbReference type="OrthoDB" id="2742740at2759"/>
<accession>K5X7N6</accession>
<feature type="non-terminal residue" evidence="1">
    <location>
        <position position="130"/>
    </location>
</feature>
<dbReference type="KEGG" id="abp:AGABI1DRAFT25516"/>
<dbReference type="HOGENOM" id="CLU_123671_0_0_1"/>